<protein>
    <submittedName>
        <fullName evidence="7">Sodium-dependent neutral amino acid transporter B(0)AT2</fullName>
    </submittedName>
</protein>
<dbReference type="InterPro" id="IPR000175">
    <property type="entry name" value="Na/ntran_symport"/>
</dbReference>
<sequence>MRFSSSLVRRCLESQNILYHLLFSSYASRSVNNLVDLIIKGVLSQADWPPQGIIHKPPVEYMDWISQLHSKLQADVVHFSPPCSILVQKEKIYVVFLFDDHLVPMVLVVIVVLQNLSLAFVYGISRFRAEMFYQLGRLVWAPFTFLWTYVTLPALLVLLAIYFLNLYHRKTLYYISWNESMSQEVKQPYQKIILGWVTFLSVLAPLPIPVYPLQH</sequence>
<dbReference type="InterPro" id="IPR037272">
    <property type="entry name" value="SNS_sf"/>
</dbReference>
<accession>A0A8J6GW97</accession>
<evidence type="ECO:0000256" key="5">
    <source>
        <dbReference type="ARBA" id="ARBA00023136"/>
    </source>
</evidence>
<dbReference type="SUPFAM" id="SSF161070">
    <property type="entry name" value="SNF-like"/>
    <property type="match status" value="1"/>
</dbReference>
<dbReference type="EMBL" id="JAATJU010014699">
    <property type="protein sequence ID" value="KAH0517682.1"/>
    <property type="molecule type" value="Genomic_DNA"/>
</dbReference>
<feature type="transmembrane region" description="Helical" evidence="6">
    <location>
        <begin position="188"/>
        <end position="208"/>
    </location>
</feature>
<comment type="subcellular location">
    <subcellularLocation>
        <location evidence="1">Membrane</location>
        <topology evidence="1">Multi-pass membrane protein</topology>
    </subcellularLocation>
</comment>
<feature type="transmembrane region" description="Helical" evidence="6">
    <location>
        <begin position="102"/>
        <end position="125"/>
    </location>
</feature>
<evidence type="ECO:0000256" key="1">
    <source>
        <dbReference type="ARBA" id="ARBA00004141"/>
    </source>
</evidence>
<organism evidence="7 8">
    <name type="scientific">Microtus ochrogaster</name>
    <name type="common">Prairie vole</name>
    <dbReference type="NCBI Taxonomy" id="79684"/>
    <lineage>
        <taxon>Eukaryota</taxon>
        <taxon>Metazoa</taxon>
        <taxon>Chordata</taxon>
        <taxon>Craniata</taxon>
        <taxon>Vertebrata</taxon>
        <taxon>Euteleostomi</taxon>
        <taxon>Mammalia</taxon>
        <taxon>Eutheria</taxon>
        <taxon>Euarchontoglires</taxon>
        <taxon>Glires</taxon>
        <taxon>Rodentia</taxon>
        <taxon>Myomorpha</taxon>
        <taxon>Muroidea</taxon>
        <taxon>Cricetidae</taxon>
        <taxon>Arvicolinae</taxon>
        <taxon>Microtus</taxon>
    </lineage>
</organism>
<evidence type="ECO:0000313" key="8">
    <source>
        <dbReference type="Proteomes" id="UP000710432"/>
    </source>
</evidence>
<reference evidence="7" key="1">
    <citation type="submission" date="2020-03" db="EMBL/GenBank/DDBJ databases">
        <title>Studies in the Genomics of Life Span.</title>
        <authorList>
            <person name="Glass D."/>
        </authorList>
    </citation>
    <scope>NUCLEOTIDE SEQUENCE</scope>
    <source>
        <strain evidence="7">LTLLF</strain>
        <tissue evidence="7">Muscle</tissue>
    </source>
</reference>
<evidence type="ECO:0000256" key="6">
    <source>
        <dbReference type="SAM" id="Phobius"/>
    </source>
</evidence>
<dbReference type="AlphaFoldDB" id="A0A8J6GW97"/>
<evidence type="ECO:0000313" key="7">
    <source>
        <dbReference type="EMBL" id="KAH0517682.1"/>
    </source>
</evidence>
<evidence type="ECO:0000256" key="2">
    <source>
        <dbReference type="ARBA" id="ARBA00022448"/>
    </source>
</evidence>
<keyword evidence="2" id="KW-0813">Transport</keyword>
<keyword evidence="4 6" id="KW-1133">Transmembrane helix</keyword>
<proteinExistence type="predicted"/>
<comment type="caution">
    <text evidence="7">The sequence shown here is derived from an EMBL/GenBank/DDBJ whole genome shotgun (WGS) entry which is preliminary data.</text>
</comment>
<dbReference type="GO" id="GO:0016020">
    <property type="term" value="C:membrane"/>
    <property type="evidence" value="ECO:0007669"/>
    <property type="project" value="UniProtKB-SubCell"/>
</dbReference>
<evidence type="ECO:0000256" key="4">
    <source>
        <dbReference type="ARBA" id="ARBA00022989"/>
    </source>
</evidence>
<keyword evidence="5 6" id="KW-0472">Membrane</keyword>
<name>A0A8J6GW97_MICOH</name>
<keyword evidence="3 6" id="KW-0812">Transmembrane</keyword>
<feature type="transmembrane region" description="Helical" evidence="6">
    <location>
        <begin position="145"/>
        <end position="167"/>
    </location>
</feature>
<dbReference type="Proteomes" id="UP000710432">
    <property type="component" value="Unassembled WGS sequence"/>
</dbReference>
<dbReference type="Pfam" id="PF00209">
    <property type="entry name" value="SNF"/>
    <property type="match status" value="1"/>
</dbReference>
<gene>
    <name evidence="7" type="ORF">LTLLF_119905</name>
</gene>
<evidence type="ECO:0000256" key="3">
    <source>
        <dbReference type="ARBA" id="ARBA00022692"/>
    </source>
</evidence>